<feature type="transmembrane region" description="Helical" evidence="2">
    <location>
        <begin position="57"/>
        <end position="81"/>
    </location>
</feature>
<dbReference type="InParanoid" id="A0A0D0AN88"/>
<name>A0A0D0AN88_9AGAM</name>
<feature type="transmembrane region" description="Helical" evidence="2">
    <location>
        <begin position="154"/>
        <end position="181"/>
    </location>
</feature>
<reference evidence="3 4" key="1">
    <citation type="submission" date="2014-04" db="EMBL/GenBank/DDBJ databases">
        <authorList>
            <consortium name="DOE Joint Genome Institute"/>
            <person name="Kuo A."/>
            <person name="Ruytinx J."/>
            <person name="Rineau F."/>
            <person name="Colpaert J."/>
            <person name="Kohler A."/>
            <person name="Nagy L.G."/>
            <person name="Floudas D."/>
            <person name="Copeland A."/>
            <person name="Barry K.W."/>
            <person name="Cichocki N."/>
            <person name="Veneault-Fourrey C."/>
            <person name="LaButti K."/>
            <person name="Lindquist E.A."/>
            <person name="Lipzen A."/>
            <person name="Lundell T."/>
            <person name="Morin E."/>
            <person name="Murat C."/>
            <person name="Sun H."/>
            <person name="Tunlid A."/>
            <person name="Henrissat B."/>
            <person name="Grigoriev I.V."/>
            <person name="Hibbett D.S."/>
            <person name="Martin F."/>
            <person name="Nordberg H.P."/>
            <person name="Cantor M.N."/>
            <person name="Hua S.X."/>
        </authorList>
    </citation>
    <scope>NUCLEOTIDE SEQUENCE [LARGE SCALE GENOMIC DNA]</scope>
    <source>
        <strain evidence="3 4">UH-Slu-Lm8-n1</strain>
    </source>
</reference>
<evidence type="ECO:0000256" key="1">
    <source>
        <dbReference type="SAM" id="MobiDB-lite"/>
    </source>
</evidence>
<keyword evidence="2" id="KW-1133">Transmembrane helix</keyword>
<feature type="region of interest" description="Disordered" evidence="1">
    <location>
        <begin position="271"/>
        <end position="294"/>
    </location>
</feature>
<dbReference type="EMBL" id="KN835341">
    <property type="protein sequence ID" value="KIK39474.1"/>
    <property type="molecule type" value="Genomic_DNA"/>
</dbReference>
<evidence type="ECO:0000313" key="3">
    <source>
        <dbReference type="EMBL" id="KIK39474.1"/>
    </source>
</evidence>
<proteinExistence type="predicted"/>
<keyword evidence="2" id="KW-0812">Transmembrane</keyword>
<reference evidence="4" key="2">
    <citation type="submission" date="2015-01" db="EMBL/GenBank/DDBJ databases">
        <title>Evolutionary Origins and Diversification of the Mycorrhizal Mutualists.</title>
        <authorList>
            <consortium name="DOE Joint Genome Institute"/>
            <consortium name="Mycorrhizal Genomics Consortium"/>
            <person name="Kohler A."/>
            <person name="Kuo A."/>
            <person name="Nagy L.G."/>
            <person name="Floudas D."/>
            <person name="Copeland A."/>
            <person name="Barry K.W."/>
            <person name="Cichocki N."/>
            <person name="Veneault-Fourrey C."/>
            <person name="LaButti K."/>
            <person name="Lindquist E.A."/>
            <person name="Lipzen A."/>
            <person name="Lundell T."/>
            <person name="Morin E."/>
            <person name="Murat C."/>
            <person name="Riley R."/>
            <person name="Ohm R."/>
            <person name="Sun H."/>
            <person name="Tunlid A."/>
            <person name="Henrissat B."/>
            <person name="Grigoriev I.V."/>
            <person name="Hibbett D.S."/>
            <person name="Martin F."/>
        </authorList>
    </citation>
    <scope>NUCLEOTIDE SEQUENCE [LARGE SCALE GENOMIC DNA]</scope>
    <source>
        <strain evidence="4">UH-Slu-Lm8-n1</strain>
    </source>
</reference>
<dbReference type="OrthoDB" id="2355659at2759"/>
<dbReference type="Proteomes" id="UP000054485">
    <property type="component" value="Unassembled WGS sequence"/>
</dbReference>
<evidence type="ECO:0000256" key="2">
    <source>
        <dbReference type="SAM" id="Phobius"/>
    </source>
</evidence>
<keyword evidence="4" id="KW-1185">Reference proteome</keyword>
<keyword evidence="2" id="KW-0472">Membrane</keyword>
<dbReference type="HOGENOM" id="CLU_863437_0_0_1"/>
<feature type="transmembrane region" description="Helical" evidence="2">
    <location>
        <begin position="93"/>
        <end position="114"/>
    </location>
</feature>
<sequence>MYFNPCRTASLAISIFGAVVNFALAARILGAWRSFKWEPESEWESSEYSISKDAVHLVWALLCAYFAAASAICCFGLAGIVRSKPSFVRIYRDYIVGDFVFGTLFAAIGSYAAFRPTVRSNICELLSRQPDMLRDFIDLGLTLENCEPWFERGVFAFMVILIVITVIRLHFVLALSSYYAILVRHQVFHLPSRTHSHASATDGSLERIYILPARSVASKAPCTSDLDLQFIDAPVYAPVPLTHISPQIAEELFANATEAWVSRSRSAHHARPRSLPLARHQSADSSSGAGQTADLILLEDEKA</sequence>
<organism evidence="3 4">
    <name type="scientific">Suillus luteus UH-Slu-Lm8-n1</name>
    <dbReference type="NCBI Taxonomy" id="930992"/>
    <lineage>
        <taxon>Eukaryota</taxon>
        <taxon>Fungi</taxon>
        <taxon>Dikarya</taxon>
        <taxon>Basidiomycota</taxon>
        <taxon>Agaricomycotina</taxon>
        <taxon>Agaricomycetes</taxon>
        <taxon>Agaricomycetidae</taxon>
        <taxon>Boletales</taxon>
        <taxon>Suillineae</taxon>
        <taxon>Suillaceae</taxon>
        <taxon>Suillus</taxon>
    </lineage>
</organism>
<accession>A0A0D0AN88</accession>
<evidence type="ECO:0000313" key="4">
    <source>
        <dbReference type="Proteomes" id="UP000054485"/>
    </source>
</evidence>
<dbReference type="AlphaFoldDB" id="A0A0D0AN88"/>
<protein>
    <submittedName>
        <fullName evidence="3">Uncharacterized protein</fullName>
    </submittedName>
</protein>
<gene>
    <name evidence="3" type="ORF">CY34DRAFT_808261</name>
</gene>